<reference evidence="8" key="1">
    <citation type="submission" date="2021-03" db="EMBL/GenBank/DDBJ databases">
        <authorList>
            <person name="Bekaert M."/>
        </authorList>
    </citation>
    <scope>NUCLEOTIDE SEQUENCE</scope>
</reference>
<dbReference type="InterPro" id="IPR043472">
    <property type="entry name" value="Macro_dom-like"/>
</dbReference>
<dbReference type="SMART" id="SM00506">
    <property type="entry name" value="A1pp"/>
    <property type="match status" value="1"/>
</dbReference>
<evidence type="ECO:0000256" key="1">
    <source>
        <dbReference type="ARBA" id="ARBA00004123"/>
    </source>
</evidence>
<feature type="domain" description="Macro" evidence="7">
    <location>
        <begin position="40"/>
        <end position="208"/>
    </location>
</feature>
<dbReference type="GO" id="GO:0005737">
    <property type="term" value="C:cytoplasm"/>
    <property type="evidence" value="ECO:0007669"/>
    <property type="project" value="TreeGrafter"/>
</dbReference>
<keyword evidence="2" id="KW-0328">Glycosyltransferase</keyword>
<comment type="caution">
    <text evidence="8">The sequence shown here is derived from an EMBL/GenBank/DDBJ whole genome shotgun (WGS) entry which is preliminary data.</text>
</comment>
<dbReference type="PROSITE" id="PS51154">
    <property type="entry name" value="MACRO"/>
    <property type="match status" value="1"/>
</dbReference>
<evidence type="ECO:0000256" key="2">
    <source>
        <dbReference type="ARBA" id="ARBA00022676"/>
    </source>
</evidence>
<dbReference type="Pfam" id="PF01661">
    <property type="entry name" value="Macro"/>
    <property type="match status" value="1"/>
</dbReference>
<evidence type="ECO:0000259" key="7">
    <source>
        <dbReference type="PROSITE" id="PS51154"/>
    </source>
</evidence>
<keyword evidence="9" id="KW-1185">Reference proteome</keyword>
<sequence>MGNTQDQPAVTTTNTPTVEPSPAVTTPSTQGHRHHRSRRQTRPRFVQIGNIALSVIKGNIIHQTTDVLVNSAVTDLDLSKGRASKALLEAAGDSIQSECTDQYPTGINSKTVAITGPGNLHCKAIFHNIDVVVRNCLAEANKQRLTSMSFPALGTGFLKYPPRTVIASMFKTVEDFAKTNPNSTVKIVNCIVFSGDNDTFKEFLDEAKSKATSKGKLIQQDVTFQSMLAKIECITRCSPKLNELESIGRSVFNNICCFVHIFLRLYAENMDKWLKNK</sequence>
<dbReference type="GO" id="GO:0003950">
    <property type="term" value="F:NAD+ poly-ADP-ribosyltransferase activity"/>
    <property type="evidence" value="ECO:0007669"/>
    <property type="project" value="TreeGrafter"/>
</dbReference>
<feature type="compositionally biased region" description="Basic residues" evidence="6">
    <location>
        <begin position="31"/>
        <end position="42"/>
    </location>
</feature>
<dbReference type="GO" id="GO:0003714">
    <property type="term" value="F:transcription corepressor activity"/>
    <property type="evidence" value="ECO:0007669"/>
    <property type="project" value="TreeGrafter"/>
</dbReference>
<gene>
    <name evidence="8" type="ORF">MEDL_17462</name>
</gene>
<name>A0A8S3R2C6_MYTED</name>
<evidence type="ECO:0000313" key="8">
    <source>
        <dbReference type="EMBL" id="CAG2202845.1"/>
    </source>
</evidence>
<organism evidence="8 9">
    <name type="scientific">Mytilus edulis</name>
    <name type="common">Blue mussel</name>
    <dbReference type="NCBI Taxonomy" id="6550"/>
    <lineage>
        <taxon>Eukaryota</taxon>
        <taxon>Metazoa</taxon>
        <taxon>Spiralia</taxon>
        <taxon>Lophotrochozoa</taxon>
        <taxon>Mollusca</taxon>
        <taxon>Bivalvia</taxon>
        <taxon>Autobranchia</taxon>
        <taxon>Pteriomorphia</taxon>
        <taxon>Mytilida</taxon>
        <taxon>Mytiloidea</taxon>
        <taxon>Mytilidae</taxon>
        <taxon>Mytilinae</taxon>
        <taxon>Mytilus</taxon>
    </lineage>
</organism>
<evidence type="ECO:0000313" key="9">
    <source>
        <dbReference type="Proteomes" id="UP000683360"/>
    </source>
</evidence>
<proteinExistence type="predicted"/>
<evidence type="ECO:0000256" key="5">
    <source>
        <dbReference type="ARBA" id="ARBA00023242"/>
    </source>
</evidence>
<feature type="compositionally biased region" description="Polar residues" evidence="6">
    <location>
        <begin position="1"/>
        <end position="30"/>
    </location>
</feature>
<feature type="region of interest" description="Disordered" evidence="6">
    <location>
        <begin position="1"/>
        <end position="44"/>
    </location>
</feature>
<evidence type="ECO:0000256" key="6">
    <source>
        <dbReference type="SAM" id="MobiDB-lite"/>
    </source>
</evidence>
<dbReference type="InterPro" id="IPR002589">
    <property type="entry name" value="Macro_dom"/>
</dbReference>
<protein>
    <recommendedName>
        <fullName evidence="7">Macro domain-containing protein</fullName>
    </recommendedName>
</protein>
<dbReference type="SUPFAM" id="SSF52949">
    <property type="entry name" value="Macro domain-like"/>
    <property type="match status" value="1"/>
</dbReference>
<keyword evidence="5" id="KW-0539">Nucleus</keyword>
<dbReference type="InterPro" id="IPR052056">
    <property type="entry name" value="Mono-ARTD/PARP"/>
</dbReference>
<keyword evidence="3" id="KW-0808">Transferase</keyword>
<dbReference type="AlphaFoldDB" id="A0A8S3R2C6"/>
<accession>A0A8S3R2C6</accession>
<comment type="subcellular location">
    <subcellularLocation>
        <location evidence="1">Nucleus</location>
    </subcellularLocation>
</comment>
<dbReference type="GO" id="GO:0070212">
    <property type="term" value="P:protein poly-ADP-ribosylation"/>
    <property type="evidence" value="ECO:0007669"/>
    <property type="project" value="TreeGrafter"/>
</dbReference>
<dbReference type="PANTHER" id="PTHR14453">
    <property type="entry name" value="PARP/ZINC FINGER CCCH TYPE DOMAIN CONTAINING PROTEIN"/>
    <property type="match status" value="1"/>
</dbReference>
<evidence type="ECO:0000256" key="3">
    <source>
        <dbReference type="ARBA" id="ARBA00022679"/>
    </source>
</evidence>
<dbReference type="GO" id="GO:0005634">
    <property type="term" value="C:nucleus"/>
    <property type="evidence" value="ECO:0007669"/>
    <property type="project" value="UniProtKB-SubCell"/>
</dbReference>
<dbReference type="GO" id="GO:0010629">
    <property type="term" value="P:negative regulation of gene expression"/>
    <property type="evidence" value="ECO:0007669"/>
    <property type="project" value="TreeGrafter"/>
</dbReference>
<evidence type="ECO:0000256" key="4">
    <source>
        <dbReference type="ARBA" id="ARBA00023027"/>
    </source>
</evidence>
<keyword evidence="4" id="KW-0520">NAD</keyword>
<dbReference type="Gene3D" id="3.40.220.10">
    <property type="entry name" value="Leucine Aminopeptidase, subunit E, domain 1"/>
    <property type="match status" value="1"/>
</dbReference>
<dbReference type="GO" id="GO:1990404">
    <property type="term" value="F:NAD+-protein mono-ADP-ribosyltransferase activity"/>
    <property type="evidence" value="ECO:0007669"/>
    <property type="project" value="TreeGrafter"/>
</dbReference>
<dbReference type="Proteomes" id="UP000683360">
    <property type="component" value="Unassembled WGS sequence"/>
</dbReference>
<dbReference type="PANTHER" id="PTHR14453:SF102">
    <property type="entry name" value="PROTEIN MONO-ADP-RIBOSYLTRANSFERASE PARP14-LIKE"/>
    <property type="match status" value="1"/>
</dbReference>
<dbReference type="EMBL" id="CAJPWZ010000901">
    <property type="protein sequence ID" value="CAG2202845.1"/>
    <property type="molecule type" value="Genomic_DNA"/>
</dbReference>
<dbReference type="OrthoDB" id="10052316at2759"/>